<accession>A0A2P2CEV9</accession>
<sequence>MRRTSYSLLALAVASTLVAPTAAVAAADWSPLREVGDHALAVALDAQTVALISIGGQDEATVYDQRVVAGSAGPRTEVMTVEGAESCRPVEAVSSLGNLAVAVECQQTTGLEDPPTRLVELVWTGDDGWVWRVQSEGTLASLDHSPQGQYVVFATNSQYGRPHHVTSYHADLGWRDLRRPELGLTGDDLVAAIDDSGNVVTLRGSGSEDEPGYWFGGRMRIETYSDARGRWTVRHRQAYPDGGIAPGRIDVAAGRIVAAAVQSRSTGQLDGRADRVLLLSGTPRNPRSWSPPRWSRDVLDVSAGTTQAGAGAATWLAVGDRRAVRPWLATWAPTRRQPSAVRLGAASRVDETVLPGHVLDLSVAADGHGVVARASQAPGADISTVAATSFVLGARGHLREQQTMAWVQPAHMTVAVTAGTGAAGITIGRMTSYFLASPLVQYAVLPWASDSRLSVRGPG</sequence>
<dbReference type="AlphaFoldDB" id="A0A2P2CEV9"/>
<gene>
    <name evidence="1" type="ORF">NOCA1210148</name>
</gene>
<protein>
    <submittedName>
        <fullName evidence="1">Uncharacterized protein</fullName>
    </submittedName>
</protein>
<organism evidence="1">
    <name type="scientific">metagenome</name>
    <dbReference type="NCBI Taxonomy" id="256318"/>
    <lineage>
        <taxon>unclassified sequences</taxon>
        <taxon>metagenomes</taxon>
    </lineage>
</organism>
<proteinExistence type="predicted"/>
<reference evidence="1" key="1">
    <citation type="submission" date="2015-08" db="EMBL/GenBank/DDBJ databases">
        <authorList>
            <person name="Babu N.S."/>
            <person name="Beckwith C.J."/>
            <person name="Beseler K.G."/>
            <person name="Brison A."/>
            <person name="Carone J.V."/>
            <person name="Caskin T.P."/>
            <person name="Diamond M."/>
            <person name="Durham M.E."/>
            <person name="Foxe J.M."/>
            <person name="Go M."/>
            <person name="Henderson B.A."/>
            <person name="Jones I.B."/>
            <person name="McGettigan J.A."/>
            <person name="Micheletti S.J."/>
            <person name="Nasrallah M.E."/>
            <person name="Ortiz D."/>
            <person name="Piller C.R."/>
            <person name="Privatt S.R."/>
            <person name="Schneider S.L."/>
            <person name="Sharp S."/>
            <person name="Smith T.C."/>
            <person name="Stanton J.D."/>
            <person name="Ullery H.E."/>
            <person name="Wilson R.J."/>
            <person name="Serrano M.G."/>
            <person name="Buck G."/>
            <person name="Lee V."/>
            <person name="Wang Y."/>
            <person name="Carvalho R."/>
            <person name="Voegtly L."/>
            <person name="Shi R."/>
            <person name="Duckworth R."/>
            <person name="Johnson A."/>
            <person name="Loviza R."/>
            <person name="Walstead R."/>
            <person name="Shah Z."/>
            <person name="Kiflezghi M."/>
            <person name="Wade K."/>
            <person name="Ball S.L."/>
            <person name="Bradley K.W."/>
            <person name="Asai D.J."/>
            <person name="Bowman C.A."/>
            <person name="Russell D.A."/>
            <person name="Pope W.H."/>
            <person name="Jacobs-Sera D."/>
            <person name="Hendrix R.W."/>
            <person name="Hatfull G.F."/>
        </authorList>
    </citation>
    <scope>NUCLEOTIDE SEQUENCE</scope>
</reference>
<dbReference type="EMBL" id="CZKB01000014">
    <property type="protein sequence ID" value="CUR60516.1"/>
    <property type="molecule type" value="Genomic_DNA"/>
</dbReference>
<evidence type="ECO:0000313" key="1">
    <source>
        <dbReference type="EMBL" id="CUR60516.1"/>
    </source>
</evidence>
<name>A0A2P2CEV9_9ZZZZ</name>